<evidence type="ECO:0000259" key="5">
    <source>
        <dbReference type="PROSITE" id="PS50984"/>
    </source>
</evidence>
<gene>
    <name evidence="4 6" type="primary">truD</name>
    <name evidence="6" type="ORF">WNY58_05830</name>
</gene>
<dbReference type="SUPFAM" id="SSF55120">
    <property type="entry name" value="Pseudouridine synthase"/>
    <property type="match status" value="1"/>
</dbReference>
<dbReference type="EC" id="5.4.99.27" evidence="4"/>
<comment type="caution">
    <text evidence="6">The sequence shown here is derived from an EMBL/GenBank/DDBJ whole genome shotgun (WGS) entry which is preliminary data.</text>
</comment>
<dbReference type="PROSITE" id="PS50984">
    <property type="entry name" value="TRUD"/>
    <property type="match status" value="1"/>
</dbReference>
<proteinExistence type="inferred from homology"/>
<evidence type="ECO:0000256" key="3">
    <source>
        <dbReference type="ARBA" id="ARBA00023235"/>
    </source>
</evidence>
<evidence type="ECO:0000256" key="1">
    <source>
        <dbReference type="ARBA" id="ARBA00007953"/>
    </source>
</evidence>
<evidence type="ECO:0000313" key="6">
    <source>
        <dbReference type="EMBL" id="MEM5535909.1"/>
    </source>
</evidence>
<dbReference type="RefSeq" id="WP_342853989.1">
    <property type="nucleotide sequence ID" value="NZ_JBBMRA010000003.1"/>
</dbReference>
<keyword evidence="7" id="KW-1185">Reference proteome</keyword>
<dbReference type="InterPro" id="IPR001656">
    <property type="entry name" value="PsdUridine_synth_TruD"/>
</dbReference>
<feature type="active site" description="Nucleophile" evidence="4">
    <location>
        <position position="81"/>
    </location>
</feature>
<keyword evidence="2 4" id="KW-0819">tRNA processing</keyword>
<dbReference type="PROSITE" id="PS01268">
    <property type="entry name" value="UPF0024"/>
    <property type="match status" value="1"/>
</dbReference>
<accession>A0ABU9TRQ1</accession>
<dbReference type="GO" id="GO:0160150">
    <property type="term" value="F:tRNA pseudouridine(13) synthase activity"/>
    <property type="evidence" value="ECO:0007669"/>
    <property type="project" value="UniProtKB-EC"/>
</dbReference>
<feature type="domain" description="TRUD" evidence="5">
    <location>
        <begin position="156"/>
        <end position="303"/>
    </location>
</feature>
<dbReference type="EMBL" id="JBBMRA010000003">
    <property type="protein sequence ID" value="MEM5535909.1"/>
    <property type="molecule type" value="Genomic_DNA"/>
</dbReference>
<protein>
    <recommendedName>
        <fullName evidence="4">tRNA pseudouridine synthase D</fullName>
        <ecNumber evidence="4">5.4.99.27</ecNumber>
    </recommendedName>
    <alternativeName>
        <fullName evidence="4">tRNA pseudouridine(13) synthase</fullName>
    </alternativeName>
    <alternativeName>
        <fullName evidence="4">tRNA pseudouridylate synthase D</fullName>
    </alternativeName>
    <alternativeName>
        <fullName evidence="4">tRNA-uridine isomerase D</fullName>
    </alternativeName>
</protein>
<dbReference type="InterPro" id="IPR043165">
    <property type="entry name" value="TruD_insert_sf"/>
</dbReference>
<dbReference type="CDD" id="cd02575">
    <property type="entry name" value="PseudoU_synth_EcTruD"/>
    <property type="match status" value="1"/>
</dbReference>
<dbReference type="PANTHER" id="PTHR47811:SF1">
    <property type="entry name" value="TRNA PSEUDOURIDINE SYNTHASE D"/>
    <property type="match status" value="1"/>
</dbReference>
<sequence>MISLPTDFKYIYGIPESEALIRSTPEDFQVIEQLGFEPEGQGEHVFLYIRKRGENTDWVARQLANFAQVSPRDVSYAGKKDRHAVTEQWFCIKFPIKRNLNWKLFGGDSIEVLDAIRHPRKLRLGTLKGNRFKLCLRQVTDMGALKRRVALVEQGGVPNYFGEQRFGFDFGNLYKGIALLKGEIQERQRNKKGIYISAVRSWLFNQLLSLRIENGLWNEVLDGDALMISGSQSCFVEEKSNDELQERLNHGAITLTGPLWGRGEMLPQGEAEAWERSNLLPWKEVSDLLETLSLNQERRALKLQPESLKLEQVSETECWIEFGLTSGAFATSVLRELCLTSVSE</sequence>
<dbReference type="HAMAP" id="MF_01082">
    <property type="entry name" value="TruD"/>
    <property type="match status" value="1"/>
</dbReference>
<dbReference type="InterPro" id="IPR042214">
    <property type="entry name" value="TruD_catalytic"/>
</dbReference>
<dbReference type="InterPro" id="IPR020103">
    <property type="entry name" value="PsdUridine_synth_cat_dom_sf"/>
</dbReference>
<organism evidence="6 7">
    <name type="scientific">Neptuniibacter pectenicola</name>
    <dbReference type="NCBI Taxonomy" id="1806669"/>
    <lineage>
        <taxon>Bacteria</taxon>
        <taxon>Pseudomonadati</taxon>
        <taxon>Pseudomonadota</taxon>
        <taxon>Gammaproteobacteria</taxon>
        <taxon>Oceanospirillales</taxon>
        <taxon>Oceanospirillaceae</taxon>
        <taxon>Neptuniibacter</taxon>
    </lineage>
</organism>
<dbReference type="Proteomes" id="UP001449225">
    <property type="component" value="Unassembled WGS sequence"/>
</dbReference>
<dbReference type="PANTHER" id="PTHR47811">
    <property type="entry name" value="TRNA PSEUDOURIDINE SYNTHASE D"/>
    <property type="match status" value="1"/>
</dbReference>
<dbReference type="Gene3D" id="3.30.2340.10">
    <property type="entry name" value="TruD, insertion domain"/>
    <property type="match status" value="1"/>
</dbReference>
<evidence type="ECO:0000256" key="2">
    <source>
        <dbReference type="ARBA" id="ARBA00022694"/>
    </source>
</evidence>
<dbReference type="Gene3D" id="3.30.2350.20">
    <property type="entry name" value="TruD, catalytic domain"/>
    <property type="match status" value="1"/>
</dbReference>
<reference evidence="6 7" key="1">
    <citation type="submission" date="2024-03" db="EMBL/GenBank/DDBJ databases">
        <title>Community enrichment and isolation of bacterial strains for fucoidan degradation.</title>
        <authorList>
            <person name="Sichert A."/>
        </authorList>
    </citation>
    <scope>NUCLEOTIDE SEQUENCE [LARGE SCALE GENOMIC DNA]</scope>
    <source>
        <strain evidence="6 7">AS76</strain>
    </source>
</reference>
<keyword evidence="3 4" id="KW-0413">Isomerase</keyword>
<evidence type="ECO:0000256" key="4">
    <source>
        <dbReference type="HAMAP-Rule" id="MF_01082"/>
    </source>
</evidence>
<name>A0ABU9TRQ1_9GAMM</name>
<dbReference type="InterPro" id="IPR050170">
    <property type="entry name" value="TruD_pseudoU_synthase"/>
</dbReference>
<dbReference type="Pfam" id="PF01142">
    <property type="entry name" value="TruD"/>
    <property type="match status" value="2"/>
</dbReference>
<comment type="catalytic activity">
    <reaction evidence="4">
        <text>uridine(13) in tRNA = pseudouridine(13) in tRNA</text>
        <dbReference type="Rhea" id="RHEA:42540"/>
        <dbReference type="Rhea" id="RHEA-COMP:10105"/>
        <dbReference type="Rhea" id="RHEA-COMP:10106"/>
        <dbReference type="ChEBI" id="CHEBI:65314"/>
        <dbReference type="ChEBI" id="CHEBI:65315"/>
        <dbReference type="EC" id="5.4.99.27"/>
    </reaction>
</comment>
<evidence type="ECO:0000313" key="7">
    <source>
        <dbReference type="Proteomes" id="UP001449225"/>
    </source>
</evidence>
<comment type="function">
    <text evidence="4">Responsible for synthesis of pseudouridine from uracil-13 in transfer RNAs.</text>
</comment>
<dbReference type="NCBIfam" id="TIGR00094">
    <property type="entry name" value="tRNA_TruD_broad"/>
    <property type="match status" value="1"/>
</dbReference>
<dbReference type="InterPro" id="IPR011760">
    <property type="entry name" value="PsdUridine_synth_TruD_insert"/>
</dbReference>
<dbReference type="InterPro" id="IPR020119">
    <property type="entry name" value="PsdUridine_synth_TruD_CS"/>
</dbReference>
<comment type="similarity">
    <text evidence="1 4">Belongs to the pseudouridine synthase TruD family.</text>
</comment>